<dbReference type="SUPFAM" id="SSF52540">
    <property type="entry name" value="P-loop containing nucleoside triphosphate hydrolases"/>
    <property type="match status" value="1"/>
</dbReference>
<dbReference type="GO" id="GO:0016020">
    <property type="term" value="C:membrane"/>
    <property type="evidence" value="ECO:0007669"/>
    <property type="project" value="InterPro"/>
</dbReference>
<dbReference type="GO" id="GO:0016887">
    <property type="term" value="F:ATP hydrolysis activity"/>
    <property type="evidence" value="ECO:0007669"/>
    <property type="project" value="InterPro"/>
</dbReference>
<comment type="caution">
    <text evidence="6">The sequence shown here is derived from an EMBL/GenBank/DDBJ whole genome shotgun (WGS) entry which is preliminary data.</text>
</comment>
<evidence type="ECO:0000256" key="1">
    <source>
        <dbReference type="ARBA" id="ARBA00005417"/>
    </source>
</evidence>
<reference evidence="6" key="1">
    <citation type="submission" date="2014-06" db="EMBL/GenBank/DDBJ databases">
        <title>Key roles for freshwater Actinobacteria revealed by deep metagenomic sequencing.</title>
        <authorList>
            <person name="Ghai R."/>
            <person name="Mizuno C.M."/>
            <person name="Picazo A."/>
            <person name="Camacho A."/>
            <person name="Rodriguez-Valera F."/>
        </authorList>
    </citation>
    <scope>NUCLEOTIDE SEQUENCE</scope>
</reference>
<dbReference type="Gene3D" id="2.70.50.60">
    <property type="entry name" value="abc- transporter (atp binding component) like domain"/>
    <property type="match status" value="1"/>
</dbReference>
<evidence type="ECO:0000259" key="5">
    <source>
        <dbReference type="PROSITE" id="PS50893"/>
    </source>
</evidence>
<name>A0A094Q9T9_9ZZZZ</name>
<dbReference type="Pfam" id="PF00005">
    <property type="entry name" value="ABC_tran"/>
    <property type="match status" value="1"/>
</dbReference>
<keyword evidence="4" id="KW-0067">ATP-binding</keyword>
<evidence type="ECO:0000313" key="6">
    <source>
        <dbReference type="EMBL" id="KGA20975.1"/>
    </source>
</evidence>
<dbReference type="AlphaFoldDB" id="A0A094Q9T9"/>
<dbReference type="InterPro" id="IPR029439">
    <property type="entry name" value="Wzt_C"/>
</dbReference>
<gene>
    <name evidence="6" type="ORF">GM51_4510</name>
</gene>
<evidence type="ECO:0000256" key="2">
    <source>
        <dbReference type="ARBA" id="ARBA00022448"/>
    </source>
</evidence>
<dbReference type="InterPro" id="IPR003593">
    <property type="entry name" value="AAA+_ATPase"/>
</dbReference>
<evidence type="ECO:0000256" key="3">
    <source>
        <dbReference type="ARBA" id="ARBA00022741"/>
    </source>
</evidence>
<feature type="domain" description="ABC transporter" evidence="5">
    <location>
        <begin position="21"/>
        <end position="252"/>
    </location>
</feature>
<protein>
    <recommendedName>
        <fullName evidence="5">ABC transporter domain-containing protein</fullName>
    </recommendedName>
</protein>
<dbReference type="GO" id="GO:0140359">
    <property type="term" value="F:ABC-type transporter activity"/>
    <property type="evidence" value="ECO:0007669"/>
    <property type="project" value="InterPro"/>
</dbReference>
<dbReference type="SMART" id="SM00382">
    <property type="entry name" value="AAA"/>
    <property type="match status" value="1"/>
</dbReference>
<dbReference type="EMBL" id="JNSL01000017">
    <property type="protein sequence ID" value="KGA20975.1"/>
    <property type="molecule type" value="Genomic_DNA"/>
</dbReference>
<proteinExistence type="inferred from homology"/>
<dbReference type="GO" id="GO:0005524">
    <property type="term" value="F:ATP binding"/>
    <property type="evidence" value="ECO:0007669"/>
    <property type="project" value="UniProtKB-KW"/>
</dbReference>
<dbReference type="CDD" id="cd10147">
    <property type="entry name" value="Wzt_C-like"/>
    <property type="match status" value="1"/>
</dbReference>
<dbReference type="InterPro" id="IPR050683">
    <property type="entry name" value="Bact_Polysacc_Export_ATP-bd"/>
</dbReference>
<keyword evidence="2" id="KW-0813">Transport</keyword>
<dbReference type="PROSITE" id="PS50893">
    <property type="entry name" value="ABC_TRANSPORTER_2"/>
    <property type="match status" value="1"/>
</dbReference>
<dbReference type="PANTHER" id="PTHR46743">
    <property type="entry name" value="TEICHOIC ACIDS EXPORT ATP-BINDING PROTEIN TAGH"/>
    <property type="match status" value="1"/>
</dbReference>
<sequence length="404" mass="43763">MAKVTVPQVARIESVTKKFILRKDDSLKERVVTLGRRGRKFREDFWALDNVDFSIDAGTTVGLIGHNGSGKSTLLKIIGGIITPTSGRVQTRGRIAALLELGAGFHPDLTGRENVFLNAALLGIARSETERLFDEIVAFSGIGDFIDTQVKFYSSGMFVRLAFSVAIHAKPDILLVDEVLAVGDEAFQRQCLDKIREFQEEGRTIILVTHGLANVMEFCDRVVLLDHGKLVFDGDPEEGVAKFRDLLEQRRIEMFTLAAGPGSETGYVHAVEVGSVKGGPIATFVPGEDLRVRVTLGHPGGIRNWNVRLQVISSQGVVALSTNAAALGAKISPLTGNHSLEFVFPGAQLGSGTYKVNVALDIDDHSVQVLPRVATFAISPNPRSSGAVYSRPVLRVVKARSPKK</sequence>
<dbReference type="InterPro" id="IPR015860">
    <property type="entry name" value="ABC_transpr_TagH-like"/>
</dbReference>
<dbReference type="InterPro" id="IPR003439">
    <property type="entry name" value="ABC_transporter-like_ATP-bd"/>
</dbReference>
<dbReference type="PANTHER" id="PTHR46743:SF2">
    <property type="entry name" value="TEICHOIC ACIDS EXPORT ATP-BINDING PROTEIN TAGH"/>
    <property type="match status" value="1"/>
</dbReference>
<dbReference type="Gene3D" id="3.40.50.300">
    <property type="entry name" value="P-loop containing nucleotide triphosphate hydrolases"/>
    <property type="match status" value="1"/>
</dbReference>
<accession>A0A094Q9T9</accession>
<dbReference type="CDD" id="cd03220">
    <property type="entry name" value="ABC_KpsT_Wzt"/>
    <property type="match status" value="1"/>
</dbReference>
<evidence type="ECO:0000256" key="4">
    <source>
        <dbReference type="ARBA" id="ARBA00022840"/>
    </source>
</evidence>
<dbReference type="PROSITE" id="PS00211">
    <property type="entry name" value="ABC_TRANSPORTER_1"/>
    <property type="match status" value="1"/>
</dbReference>
<dbReference type="InterPro" id="IPR027417">
    <property type="entry name" value="P-loop_NTPase"/>
</dbReference>
<dbReference type="InterPro" id="IPR017871">
    <property type="entry name" value="ABC_transporter-like_CS"/>
</dbReference>
<comment type="similarity">
    <text evidence="1">Belongs to the ABC transporter superfamily.</text>
</comment>
<keyword evidence="3" id="KW-0547">Nucleotide-binding</keyword>
<organism evidence="6">
    <name type="scientific">freshwater metagenome</name>
    <dbReference type="NCBI Taxonomy" id="449393"/>
    <lineage>
        <taxon>unclassified sequences</taxon>
        <taxon>metagenomes</taxon>
        <taxon>ecological metagenomes</taxon>
    </lineage>
</organism>